<accession>A0A485K7U6</accession>
<dbReference type="Gene3D" id="3.40.50.10320">
    <property type="entry name" value="LmbE-like"/>
    <property type="match status" value="1"/>
</dbReference>
<sequence>MKTCVPVLFLAAAAVAADLQDGSAQLNVRMDPLGFTYVAGYQWYTDSKAESTADDFQALLRAINATVASHKHGRRPESLVTPAPDGSSTLPFTSVWSIEECAALVSAHGQAFFTFAPDEGTCLGHHFDPSGTTFLLSANGGAVSQLTLSLPEDFVLDRRGVQADDDCVAACQESAPCAAISNTDECTLYGPASARSDNVFAGWVPADFNDTPVANLPAFEDHYAVHFYTTAHQDDHELFMSNAYHKSIQDGMTKVVFVYTTAGDDHGGNAWREARELGTMAATKAWVDHVGLYDSTPQGETINILGHDITRVTIGNVVNYFLRIPEYGAGEVTGFMALMWNQRPVAPMDLPNQPYANREAFKQVLTQLYYRETQGIDWIVMNAQDPQGEQPDHAMHLATGQLVADIVASDANWAWCVPQYYYYDYQKWFDPVNVDDDVRDLQRYAWLKLSQAIHSYDDSVIFWSEHSINLGRTYIRRSVHEGAGPCPHP</sequence>
<dbReference type="EMBL" id="CAADRA010000081">
    <property type="protein sequence ID" value="VFT78369.1"/>
    <property type="molecule type" value="Genomic_DNA"/>
</dbReference>
<keyword evidence="4" id="KW-1185">Reference proteome</keyword>
<organism evidence="3 4">
    <name type="scientific">Aphanomyces stellatus</name>
    <dbReference type="NCBI Taxonomy" id="120398"/>
    <lineage>
        <taxon>Eukaryota</taxon>
        <taxon>Sar</taxon>
        <taxon>Stramenopiles</taxon>
        <taxon>Oomycota</taxon>
        <taxon>Saprolegniomycetes</taxon>
        <taxon>Saprolegniales</taxon>
        <taxon>Verrucalvaceae</taxon>
        <taxon>Aphanomyces</taxon>
    </lineage>
</organism>
<reference evidence="3 4" key="1">
    <citation type="submission" date="2019-03" db="EMBL/GenBank/DDBJ databases">
        <authorList>
            <person name="Gaulin E."/>
            <person name="Dumas B."/>
        </authorList>
    </citation>
    <scope>NUCLEOTIDE SEQUENCE [LARGE SCALE GENOMIC DNA]</scope>
    <source>
        <strain evidence="3">CBS 568.67</strain>
    </source>
</reference>
<evidence type="ECO:0000313" key="4">
    <source>
        <dbReference type="Proteomes" id="UP000332933"/>
    </source>
</evidence>
<evidence type="ECO:0000313" key="2">
    <source>
        <dbReference type="EMBL" id="KAF0719263.1"/>
    </source>
</evidence>
<dbReference type="OrthoDB" id="75746at2759"/>
<evidence type="ECO:0000313" key="3">
    <source>
        <dbReference type="EMBL" id="VFT78369.1"/>
    </source>
</evidence>
<gene>
    <name evidence="3" type="primary">Aste57867_1149</name>
    <name evidence="2" type="ORF">As57867_001148</name>
    <name evidence="3" type="ORF">ASTE57867_1149</name>
</gene>
<protein>
    <submittedName>
        <fullName evidence="3">Aste57867_1149 protein</fullName>
    </submittedName>
</protein>
<reference evidence="2" key="2">
    <citation type="submission" date="2019-06" db="EMBL/GenBank/DDBJ databases">
        <title>Genomics analysis of Aphanomyces spp. identifies a new class of oomycete effector associated with host adaptation.</title>
        <authorList>
            <person name="Gaulin E."/>
        </authorList>
    </citation>
    <scope>NUCLEOTIDE SEQUENCE</scope>
    <source>
        <strain evidence="2">CBS 578.67</strain>
    </source>
</reference>
<dbReference type="AlphaFoldDB" id="A0A485K7U6"/>
<feature type="signal peptide" evidence="1">
    <location>
        <begin position="1"/>
        <end position="24"/>
    </location>
</feature>
<dbReference type="InterPro" id="IPR024078">
    <property type="entry name" value="LmbE-like_dom_sf"/>
</dbReference>
<feature type="chain" id="PRO_5036355353" evidence="1">
    <location>
        <begin position="25"/>
        <end position="489"/>
    </location>
</feature>
<keyword evidence="1" id="KW-0732">Signal</keyword>
<dbReference type="EMBL" id="VJMH01000081">
    <property type="protein sequence ID" value="KAF0719263.1"/>
    <property type="molecule type" value="Genomic_DNA"/>
</dbReference>
<dbReference type="Proteomes" id="UP000332933">
    <property type="component" value="Unassembled WGS sequence"/>
</dbReference>
<evidence type="ECO:0000256" key="1">
    <source>
        <dbReference type="SAM" id="SignalP"/>
    </source>
</evidence>
<proteinExistence type="predicted"/>
<name>A0A485K7U6_9STRA</name>